<dbReference type="AlphaFoldDB" id="A0A0H2RIE9"/>
<evidence type="ECO:0000313" key="1">
    <source>
        <dbReference type="EMBL" id="KLO09233.1"/>
    </source>
</evidence>
<sequence>MLSPSVSSCFHFKSWGTTRVQLCERLIGYEVTYDAVILFYRLQQIFSGRNLFGRRLPRLRTSLGFVRINQNYLHQPANPNLHSVYPKKHRMTIVGLLLMAYPPKILVSDWLIPSIRRNAGAKSRTLWHHPNFSPTLSRVYKGFAAHLDLVRRRTKSATLILRYQDTPNC</sequence>
<proteinExistence type="predicted"/>
<name>A0A0H2RIE9_9AGAM</name>
<dbReference type="EMBL" id="KQ086062">
    <property type="protein sequence ID" value="KLO09233.1"/>
    <property type="molecule type" value="Genomic_DNA"/>
</dbReference>
<accession>A0A0H2RIE9</accession>
<reference evidence="1 2" key="1">
    <citation type="submission" date="2015-04" db="EMBL/GenBank/DDBJ databases">
        <title>Complete genome sequence of Schizopora paradoxa KUC8140, a cosmopolitan wood degrader in East Asia.</title>
        <authorList>
            <consortium name="DOE Joint Genome Institute"/>
            <person name="Min B."/>
            <person name="Park H."/>
            <person name="Jang Y."/>
            <person name="Kim J.-J."/>
            <person name="Kim K.H."/>
            <person name="Pangilinan J."/>
            <person name="Lipzen A."/>
            <person name="Riley R."/>
            <person name="Grigoriev I.V."/>
            <person name="Spatafora J.W."/>
            <person name="Choi I.-G."/>
        </authorList>
    </citation>
    <scope>NUCLEOTIDE SEQUENCE [LARGE SCALE GENOMIC DNA]</scope>
    <source>
        <strain evidence="1 2">KUC8140</strain>
    </source>
</reference>
<evidence type="ECO:0000313" key="2">
    <source>
        <dbReference type="Proteomes" id="UP000053477"/>
    </source>
</evidence>
<gene>
    <name evidence="1" type="ORF">SCHPADRAFT_575119</name>
</gene>
<dbReference type="Proteomes" id="UP000053477">
    <property type="component" value="Unassembled WGS sequence"/>
</dbReference>
<protein>
    <submittedName>
        <fullName evidence="1">Uncharacterized protein</fullName>
    </submittedName>
</protein>
<dbReference type="InParanoid" id="A0A0H2RIE9"/>
<organism evidence="1 2">
    <name type="scientific">Schizopora paradoxa</name>
    <dbReference type="NCBI Taxonomy" id="27342"/>
    <lineage>
        <taxon>Eukaryota</taxon>
        <taxon>Fungi</taxon>
        <taxon>Dikarya</taxon>
        <taxon>Basidiomycota</taxon>
        <taxon>Agaricomycotina</taxon>
        <taxon>Agaricomycetes</taxon>
        <taxon>Hymenochaetales</taxon>
        <taxon>Schizoporaceae</taxon>
        <taxon>Schizopora</taxon>
    </lineage>
</organism>
<keyword evidence="2" id="KW-1185">Reference proteome</keyword>